<keyword evidence="3 6" id="KW-0812">Transmembrane</keyword>
<sequence>MMELILNINLLLLIVISIAIVATGTVRRAVILSGVLSIGAAFAYMLLAAPDVALAEAVIGSTISTIILLVGIKKSRLFTVYYVKTRDTVRDEIFKAIEKNLLTKELDPQFICTNKDKMYVKEHHDFEMLVREVDDKVEIYGEKSNSVFCEVLESIEDEVGAENIIIKDIYNMKED</sequence>
<dbReference type="EMBL" id="MKIE01000001">
    <property type="protein sequence ID" value="OHW63241.1"/>
    <property type="molecule type" value="Genomic_DNA"/>
</dbReference>
<dbReference type="Proteomes" id="UP000180254">
    <property type="component" value="Unassembled WGS sequence"/>
</dbReference>
<evidence type="ECO:0000256" key="2">
    <source>
        <dbReference type="ARBA" id="ARBA00022475"/>
    </source>
</evidence>
<feature type="transmembrane region" description="Helical" evidence="6">
    <location>
        <begin position="53"/>
        <end position="72"/>
    </location>
</feature>
<accession>A0A1S1V9E3</accession>
<evidence type="ECO:0000256" key="6">
    <source>
        <dbReference type="SAM" id="Phobius"/>
    </source>
</evidence>
<dbReference type="RefSeq" id="WP_071060589.1">
    <property type="nucleotide sequence ID" value="NZ_MKIE01000001.1"/>
</dbReference>
<dbReference type="GO" id="GO:0005886">
    <property type="term" value="C:plasma membrane"/>
    <property type="evidence" value="ECO:0007669"/>
    <property type="project" value="UniProtKB-SubCell"/>
</dbReference>
<evidence type="ECO:0000256" key="3">
    <source>
        <dbReference type="ARBA" id="ARBA00022692"/>
    </source>
</evidence>
<protein>
    <submittedName>
        <fullName evidence="8">Putative monovalent cation/H+ antiporter subunit B</fullName>
    </submittedName>
</protein>
<keyword evidence="9" id="KW-1185">Reference proteome</keyword>
<feature type="transmembrane region" description="Helical" evidence="6">
    <location>
        <begin position="29"/>
        <end position="47"/>
    </location>
</feature>
<keyword evidence="4 6" id="KW-1133">Transmembrane helix</keyword>
<organism evidence="8 9">
    <name type="scientific">Andreesenia angusta</name>
    <dbReference type="NCBI Taxonomy" id="39480"/>
    <lineage>
        <taxon>Bacteria</taxon>
        <taxon>Bacillati</taxon>
        <taxon>Bacillota</taxon>
        <taxon>Tissierellia</taxon>
        <taxon>Tissierellales</taxon>
        <taxon>Gottschalkiaceae</taxon>
        <taxon>Andreesenia</taxon>
    </lineage>
</organism>
<name>A0A1S1V9E3_9FIRM</name>
<keyword evidence="2" id="KW-1003">Cell membrane</keyword>
<dbReference type="Pfam" id="PF13244">
    <property type="entry name" value="MbhD"/>
    <property type="match status" value="1"/>
</dbReference>
<reference evidence="8 9" key="1">
    <citation type="submission" date="2016-09" db="EMBL/GenBank/DDBJ databases">
        <title>Genome sequence of Eubacterium angustum.</title>
        <authorList>
            <person name="Poehlein A."/>
            <person name="Daniel R."/>
        </authorList>
    </citation>
    <scope>NUCLEOTIDE SEQUENCE [LARGE SCALE GENOMIC DNA]</scope>
    <source>
        <strain evidence="8 9">DSM 1989</strain>
    </source>
</reference>
<evidence type="ECO:0000256" key="4">
    <source>
        <dbReference type="ARBA" id="ARBA00022989"/>
    </source>
</evidence>
<dbReference type="InterPro" id="IPR025383">
    <property type="entry name" value="MrpA_C/MbhD"/>
</dbReference>
<dbReference type="STRING" id="39480.EUAN_01050"/>
<comment type="caution">
    <text evidence="8">The sequence shown here is derived from an EMBL/GenBank/DDBJ whole genome shotgun (WGS) entry which is preliminary data.</text>
</comment>
<evidence type="ECO:0000259" key="7">
    <source>
        <dbReference type="Pfam" id="PF13244"/>
    </source>
</evidence>
<feature type="domain" description="MrpA C-terminal/MbhD" evidence="7">
    <location>
        <begin position="11"/>
        <end position="75"/>
    </location>
</feature>
<evidence type="ECO:0000256" key="5">
    <source>
        <dbReference type="ARBA" id="ARBA00023136"/>
    </source>
</evidence>
<keyword evidence="5 6" id="KW-0472">Membrane</keyword>
<proteinExistence type="predicted"/>
<feature type="transmembrane region" description="Helical" evidence="6">
    <location>
        <begin position="6"/>
        <end position="22"/>
    </location>
</feature>
<gene>
    <name evidence="8" type="ORF">EUAN_01050</name>
</gene>
<comment type="subcellular location">
    <subcellularLocation>
        <location evidence="1">Cell membrane</location>
        <topology evidence="1">Multi-pass membrane protein</topology>
    </subcellularLocation>
</comment>
<evidence type="ECO:0000313" key="9">
    <source>
        <dbReference type="Proteomes" id="UP000180254"/>
    </source>
</evidence>
<evidence type="ECO:0000256" key="1">
    <source>
        <dbReference type="ARBA" id="ARBA00004651"/>
    </source>
</evidence>
<evidence type="ECO:0000313" key="8">
    <source>
        <dbReference type="EMBL" id="OHW63241.1"/>
    </source>
</evidence>
<dbReference type="AlphaFoldDB" id="A0A1S1V9E3"/>